<evidence type="ECO:0000313" key="2">
    <source>
        <dbReference type="Proteomes" id="UP000190667"/>
    </source>
</evidence>
<comment type="caution">
    <text evidence="1">The sequence shown here is derived from an EMBL/GenBank/DDBJ whole genome shotgun (WGS) entry which is preliminary data.</text>
</comment>
<reference evidence="1 2" key="1">
    <citation type="submission" date="2016-12" db="EMBL/GenBank/DDBJ databases">
        <title>Izhakiella australiana sp. nov. of genus Izhakiella isolated from Australian desert.</title>
        <authorList>
            <person name="Ji M."/>
        </authorList>
    </citation>
    <scope>NUCLEOTIDE SEQUENCE [LARGE SCALE GENOMIC DNA]</scope>
    <source>
        <strain evidence="1 2">D4N98</strain>
    </source>
</reference>
<dbReference type="Proteomes" id="UP000190667">
    <property type="component" value="Unassembled WGS sequence"/>
</dbReference>
<dbReference type="OrthoDB" id="6644052at2"/>
<name>A0A1S8YQB3_9GAMM</name>
<protein>
    <submittedName>
        <fullName evidence="1">Uncharacterized protein</fullName>
    </submittedName>
</protein>
<keyword evidence="2" id="KW-1185">Reference proteome</keyword>
<evidence type="ECO:0000313" key="1">
    <source>
        <dbReference type="EMBL" id="OON41055.1"/>
    </source>
</evidence>
<accession>A0A1S8YQB3</accession>
<organism evidence="1 2">
    <name type="scientific">Izhakiella australiensis</name>
    <dbReference type="NCBI Taxonomy" id="1926881"/>
    <lineage>
        <taxon>Bacteria</taxon>
        <taxon>Pseudomonadati</taxon>
        <taxon>Pseudomonadota</taxon>
        <taxon>Gammaproteobacteria</taxon>
        <taxon>Enterobacterales</taxon>
        <taxon>Erwiniaceae</taxon>
        <taxon>Izhakiella</taxon>
    </lineage>
</organism>
<dbReference type="AlphaFoldDB" id="A0A1S8YQB3"/>
<gene>
    <name evidence="1" type="ORF">BTJ39_03540</name>
</gene>
<dbReference type="EMBL" id="MRUL01000002">
    <property type="protein sequence ID" value="OON41055.1"/>
    <property type="molecule type" value="Genomic_DNA"/>
</dbReference>
<sequence>MPTIKPAILPATPLLTEGKEIQPESKFLGTMDRLEDAFPSRILPDYLRGALPGEGILSAFNARLDDNYLYSLNAQTCIIMTLYNPANTAGAVVHFDHNISSLIDDAVATILAKLDAPRGSGLISTLSGGVWLMGGESIGETVKNSLRKYDIHPSWQQWSLSPCLVHNYGVVLNLEQGGVDVFEHSISTLDRFLTPLLSEASRSRQSRPEIQRANTFMARFRLPAIAEGYAGLHYADGRSRGKITESDINNFRINIHSMI</sequence>
<proteinExistence type="predicted"/>
<dbReference type="RefSeq" id="WP_078001297.1">
    <property type="nucleotide sequence ID" value="NZ_MRUL01000002.1"/>
</dbReference>